<name>A0AAD9QXL5_ACRCE</name>
<feature type="repeat" description="ANK" evidence="1">
    <location>
        <begin position="158"/>
        <end position="190"/>
    </location>
</feature>
<evidence type="ECO:0000313" key="2">
    <source>
        <dbReference type="EMBL" id="KAK2569321.1"/>
    </source>
</evidence>
<dbReference type="SMART" id="SM00248">
    <property type="entry name" value="ANK"/>
    <property type="match status" value="1"/>
</dbReference>
<dbReference type="AlphaFoldDB" id="A0AAD9QXL5"/>
<dbReference type="InterPro" id="IPR002110">
    <property type="entry name" value="Ankyrin_rpt"/>
</dbReference>
<dbReference type="PROSITE" id="PS50088">
    <property type="entry name" value="ANK_REPEAT"/>
    <property type="match status" value="1"/>
</dbReference>
<evidence type="ECO:0000256" key="1">
    <source>
        <dbReference type="PROSITE-ProRule" id="PRU00023"/>
    </source>
</evidence>
<accession>A0AAD9QXL5</accession>
<proteinExistence type="predicted"/>
<protein>
    <submittedName>
        <fullName evidence="2">Serine/threonine-protein phosphatase 6 regulatory ankyrin repeat subunit B</fullName>
    </submittedName>
</protein>
<dbReference type="SUPFAM" id="SSF48403">
    <property type="entry name" value="Ankyrin repeat"/>
    <property type="match status" value="1"/>
</dbReference>
<dbReference type="Pfam" id="PF12796">
    <property type="entry name" value="Ank_2"/>
    <property type="match status" value="1"/>
</dbReference>
<dbReference type="InterPro" id="IPR039323">
    <property type="entry name" value="ANKRD_45/46/60"/>
</dbReference>
<dbReference type="PANTHER" id="PTHR22677:SF4">
    <property type="entry name" value="USHER SYNDROME TYPE-1G PROTEIN-LIKE PROTEIN"/>
    <property type="match status" value="1"/>
</dbReference>
<comment type="caution">
    <text evidence="2">The sequence shown here is derived from an EMBL/GenBank/DDBJ whole genome shotgun (WGS) entry which is preliminary data.</text>
</comment>
<dbReference type="PANTHER" id="PTHR22677">
    <property type="entry name" value="ANKYRIN REPEAT DOMAIN-CONTAINING PROTEIN 60"/>
    <property type="match status" value="1"/>
</dbReference>
<reference evidence="2" key="1">
    <citation type="journal article" date="2023" name="G3 (Bethesda)">
        <title>Whole genome assembly and annotation of the endangered Caribbean coral Acropora cervicornis.</title>
        <authorList>
            <person name="Selwyn J.D."/>
            <person name="Vollmer S.V."/>
        </authorList>
    </citation>
    <scope>NUCLEOTIDE SEQUENCE</scope>
    <source>
        <strain evidence="2">K2</strain>
    </source>
</reference>
<dbReference type="PROSITE" id="PS50297">
    <property type="entry name" value="ANK_REP_REGION"/>
    <property type="match status" value="1"/>
</dbReference>
<reference evidence="2" key="2">
    <citation type="journal article" date="2023" name="Science">
        <title>Genomic signatures of disease resistance in endangered staghorn corals.</title>
        <authorList>
            <person name="Vollmer S.V."/>
            <person name="Selwyn J.D."/>
            <person name="Despard B.A."/>
            <person name="Roesel C.L."/>
        </authorList>
    </citation>
    <scope>NUCLEOTIDE SEQUENCE</scope>
    <source>
        <strain evidence="2">K2</strain>
    </source>
</reference>
<dbReference type="Gene3D" id="1.25.40.20">
    <property type="entry name" value="Ankyrin repeat-containing domain"/>
    <property type="match status" value="1"/>
</dbReference>
<keyword evidence="3" id="KW-1185">Reference proteome</keyword>
<evidence type="ECO:0000313" key="3">
    <source>
        <dbReference type="Proteomes" id="UP001249851"/>
    </source>
</evidence>
<dbReference type="EMBL" id="JARQWQ010000010">
    <property type="protein sequence ID" value="KAK2569321.1"/>
    <property type="molecule type" value="Genomic_DNA"/>
</dbReference>
<dbReference type="InterPro" id="IPR036770">
    <property type="entry name" value="Ankyrin_rpt-contain_sf"/>
</dbReference>
<keyword evidence="1" id="KW-0040">ANK repeat</keyword>
<organism evidence="2 3">
    <name type="scientific">Acropora cervicornis</name>
    <name type="common">Staghorn coral</name>
    <dbReference type="NCBI Taxonomy" id="6130"/>
    <lineage>
        <taxon>Eukaryota</taxon>
        <taxon>Metazoa</taxon>
        <taxon>Cnidaria</taxon>
        <taxon>Anthozoa</taxon>
        <taxon>Hexacorallia</taxon>
        <taxon>Scleractinia</taxon>
        <taxon>Astrocoeniina</taxon>
        <taxon>Acroporidae</taxon>
        <taxon>Acropora</taxon>
    </lineage>
</organism>
<gene>
    <name evidence="2" type="ORF">P5673_006239</name>
</gene>
<dbReference type="Proteomes" id="UP001249851">
    <property type="component" value="Unassembled WGS sequence"/>
</dbReference>
<sequence>MKKLHELTEFFLNEEHNRVLKFREGVTFIWRKNKPVKEEPVLRRTCSENVLSKGEPKRLGNTSSVEGLDILSWLHISRATVRRTVKVEKSPVKTTNKEALPVKSCLRHSQKESIAQNSKHVTFSTYALILSAASLNAVPELHELLDKYPSYINKPSSSGETALHKAASKGNLDCIKLLIERGANANVLDKQGRTPLLLAWEHEHYECHKQMLISLK</sequence>